<dbReference type="Gene3D" id="3.40.50.2000">
    <property type="entry name" value="Glycogen Phosphorylase B"/>
    <property type="match status" value="2"/>
</dbReference>
<name>A0ABU1AYG0_9BACT</name>
<evidence type="ECO:0000313" key="2">
    <source>
        <dbReference type="EMBL" id="MDQ8209148.1"/>
    </source>
</evidence>
<dbReference type="InterPro" id="IPR050194">
    <property type="entry name" value="Glycosyltransferase_grp1"/>
</dbReference>
<dbReference type="Pfam" id="PF13579">
    <property type="entry name" value="Glyco_trans_4_4"/>
    <property type="match status" value="1"/>
</dbReference>
<dbReference type="InterPro" id="IPR028098">
    <property type="entry name" value="Glyco_trans_4-like_N"/>
</dbReference>
<dbReference type="SUPFAM" id="SSF53756">
    <property type="entry name" value="UDP-Glycosyltransferase/glycogen phosphorylase"/>
    <property type="match status" value="1"/>
</dbReference>
<dbReference type="EMBL" id="JARXHW010000054">
    <property type="protein sequence ID" value="MDQ8209148.1"/>
    <property type="molecule type" value="Genomic_DNA"/>
</dbReference>
<feature type="domain" description="Glycosyltransferase subfamily 4-like N-terminal" evidence="1">
    <location>
        <begin position="19"/>
        <end position="201"/>
    </location>
</feature>
<proteinExistence type="predicted"/>
<evidence type="ECO:0000313" key="3">
    <source>
        <dbReference type="Proteomes" id="UP001225316"/>
    </source>
</evidence>
<evidence type="ECO:0000259" key="1">
    <source>
        <dbReference type="Pfam" id="PF13579"/>
    </source>
</evidence>
<keyword evidence="3" id="KW-1185">Reference proteome</keyword>
<sequence>MPKKFLIISQVFPPDPAAVGQYFDEAAQALRAQGAQVTILTANRGYDDPDQQFEPREDRSGVQVRRLPASSFGKASMPVRIFGQLSFLLQCILRGLFQRGLTDLLVSTSPPMCGIVAVLIGWLRPSVKVHYWVMDLNPDQAVALEVFKPGHPLVKAMDWLNRRILNRANSVIALDRFMAERLRVKLAGKAAQPRIEVIPPWPMGQHAEALAHTDNSFRQAQGWDDKFVVMFSGNHSWVHPLGTILDAAEQLAGDPRFVFAFIGGGKGKAEVDERIAKWGQLAEGVARPAVVSLPYQPLEVIRYSLSAADLHLVSLGDNMGGIVHPCKVYGALAMARPVLTLGPKESYLNDILSEHPVGWSVAHGDVAGAVRALQEAADLSEEDWNAMGMRARKVVANQFKREELVQQFTDTVMGQR</sequence>
<gene>
    <name evidence="2" type="ORF">QEH52_16600</name>
</gene>
<dbReference type="PANTHER" id="PTHR45947">
    <property type="entry name" value="SULFOQUINOVOSYL TRANSFERASE SQD2"/>
    <property type="match status" value="1"/>
</dbReference>
<protein>
    <submittedName>
        <fullName evidence="2">Glycosyltransferase family 4 protein</fullName>
    </submittedName>
</protein>
<dbReference type="CDD" id="cd03794">
    <property type="entry name" value="GT4_WbuB-like"/>
    <property type="match status" value="1"/>
</dbReference>
<reference evidence="2 3" key="1">
    <citation type="submission" date="2023-04" db="EMBL/GenBank/DDBJ databases">
        <title>A novel bacteria isolated from coastal sediment.</title>
        <authorList>
            <person name="Liu X.-J."/>
            <person name="Du Z.-J."/>
        </authorList>
    </citation>
    <scope>NUCLEOTIDE SEQUENCE [LARGE SCALE GENOMIC DNA]</scope>
    <source>
        <strain evidence="2 3">SDUM461003</strain>
    </source>
</reference>
<comment type="caution">
    <text evidence="2">The sequence shown here is derived from an EMBL/GenBank/DDBJ whole genome shotgun (WGS) entry which is preliminary data.</text>
</comment>
<organism evidence="2 3">
    <name type="scientific">Thalassobacterium maritimum</name>
    <dbReference type="NCBI Taxonomy" id="3041265"/>
    <lineage>
        <taxon>Bacteria</taxon>
        <taxon>Pseudomonadati</taxon>
        <taxon>Verrucomicrobiota</taxon>
        <taxon>Opitutia</taxon>
        <taxon>Puniceicoccales</taxon>
        <taxon>Coraliomargaritaceae</taxon>
        <taxon>Thalassobacterium</taxon>
    </lineage>
</organism>
<dbReference type="RefSeq" id="WP_308951974.1">
    <property type="nucleotide sequence ID" value="NZ_JARXHW010000054.1"/>
</dbReference>
<dbReference type="PANTHER" id="PTHR45947:SF3">
    <property type="entry name" value="SULFOQUINOVOSYL TRANSFERASE SQD2"/>
    <property type="match status" value="1"/>
</dbReference>
<dbReference type="Proteomes" id="UP001225316">
    <property type="component" value="Unassembled WGS sequence"/>
</dbReference>
<accession>A0ABU1AYG0</accession>